<protein>
    <submittedName>
        <fullName evidence="3">Uncharacterized protein</fullName>
    </submittedName>
</protein>
<dbReference type="EMBL" id="JANIIK010000036">
    <property type="protein sequence ID" value="KAJ3612552.1"/>
    <property type="molecule type" value="Genomic_DNA"/>
</dbReference>
<feature type="region of interest" description="Disordered" evidence="2">
    <location>
        <begin position="229"/>
        <end position="261"/>
    </location>
</feature>
<keyword evidence="4" id="KW-1185">Reference proteome</keyword>
<evidence type="ECO:0000313" key="4">
    <source>
        <dbReference type="Proteomes" id="UP001148018"/>
    </source>
</evidence>
<evidence type="ECO:0000256" key="2">
    <source>
        <dbReference type="SAM" id="MobiDB-lite"/>
    </source>
</evidence>
<evidence type="ECO:0000313" key="3">
    <source>
        <dbReference type="EMBL" id="KAJ3612552.1"/>
    </source>
</evidence>
<keyword evidence="1" id="KW-0175">Coiled coil</keyword>
<feature type="region of interest" description="Disordered" evidence="2">
    <location>
        <begin position="78"/>
        <end position="101"/>
    </location>
</feature>
<accession>A0A9Q0ITC6</accession>
<proteinExistence type="predicted"/>
<dbReference type="AlphaFoldDB" id="A0A9Q0ITC6"/>
<sequence length="261" mass="30199">MRIFREPLRGGGGRGHSMYRQLIEFEAEEMQLAEAKCFPPWSRKTEEERIWRNGSGGRESGPDVRPLGRRALEELKIGGANASSVAPGTGAEKRTSGETQNMSLESLKEGVVGRAFSWINDKVKEHTSSKIQRTYFRERTEGGELYVQGRRVFTAAMIKSRAEREREKREALQRLERNRLEVERRMRRYLAKRRLKMEALGRHAAEHQQRRDDADPEWRLEYNLATEFRDTEPHCERGETTPGEELSPGGCTTPWQENPLR</sequence>
<comment type="caution">
    <text evidence="3">The sequence shown here is derived from an EMBL/GenBank/DDBJ whole genome shotgun (WGS) entry which is preliminary data.</text>
</comment>
<name>A0A9Q0ITC6_9TELE</name>
<organism evidence="3 4">
    <name type="scientific">Muraenolepis orangiensis</name>
    <name type="common">Patagonian moray cod</name>
    <dbReference type="NCBI Taxonomy" id="630683"/>
    <lineage>
        <taxon>Eukaryota</taxon>
        <taxon>Metazoa</taxon>
        <taxon>Chordata</taxon>
        <taxon>Craniata</taxon>
        <taxon>Vertebrata</taxon>
        <taxon>Euteleostomi</taxon>
        <taxon>Actinopterygii</taxon>
        <taxon>Neopterygii</taxon>
        <taxon>Teleostei</taxon>
        <taxon>Neoteleostei</taxon>
        <taxon>Acanthomorphata</taxon>
        <taxon>Zeiogadaria</taxon>
        <taxon>Gadariae</taxon>
        <taxon>Gadiformes</taxon>
        <taxon>Muraenolepidoidei</taxon>
        <taxon>Muraenolepididae</taxon>
        <taxon>Muraenolepis</taxon>
    </lineage>
</organism>
<gene>
    <name evidence="3" type="ORF">NHX12_020823</name>
</gene>
<feature type="compositionally biased region" description="Basic and acidic residues" evidence="2">
    <location>
        <begin position="229"/>
        <end position="239"/>
    </location>
</feature>
<feature type="coiled-coil region" evidence="1">
    <location>
        <begin position="155"/>
        <end position="192"/>
    </location>
</feature>
<dbReference type="Proteomes" id="UP001148018">
    <property type="component" value="Unassembled WGS sequence"/>
</dbReference>
<evidence type="ECO:0000256" key="1">
    <source>
        <dbReference type="SAM" id="Coils"/>
    </source>
</evidence>
<reference evidence="3" key="1">
    <citation type="submission" date="2022-07" db="EMBL/GenBank/DDBJ databases">
        <title>Chromosome-level genome of Muraenolepis orangiensis.</title>
        <authorList>
            <person name="Kim J."/>
        </authorList>
    </citation>
    <scope>NUCLEOTIDE SEQUENCE</scope>
    <source>
        <strain evidence="3">KU_S4_2022</strain>
        <tissue evidence="3">Muscle</tissue>
    </source>
</reference>